<feature type="region of interest" description="Disordered" evidence="2">
    <location>
        <begin position="604"/>
        <end position="672"/>
    </location>
</feature>
<feature type="coiled-coil region" evidence="1">
    <location>
        <begin position="6219"/>
        <end position="6356"/>
    </location>
</feature>
<feature type="compositionally biased region" description="Low complexity" evidence="2">
    <location>
        <begin position="4658"/>
        <end position="4674"/>
    </location>
</feature>
<feature type="region of interest" description="Disordered" evidence="2">
    <location>
        <begin position="5984"/>
        <end position="6023"/>
    </location>
</feature>
<evidence type="ECO:0000313" key="4">
    <source>
        <dbReference type="Proteomes" id="UP001190700"/>
    </source>
</evidence>
<feature type="coiled-coil region" evidence="1">
    <location>
        <begin position="1302"/>
        <end position="1596"/>
    </location>
</feature>
<feature type="coiled-coil region" evidence="1">
    <location>
        <begin position="5769"/>
        <end position="5803"/>
    </location>
</feature>
<feature type="region of interest" description="Disordered" evidence="2">
    <location>
        <begin position="5382"/>
        <end position="5405"/>
    </location>
</feature>
<feature type="coiled-coil region" evidence="1">
    <location>
        <begin position="6418"/>
        <end position="6523"/>
    </location>
</feature>
<feature type="compositionally biased region" description="Low complexity" evidence="2">
    <location>
        <begin position="2579"/>
        <end position="2599"/>
    </location>
</feature>
<feature type="compositionally biased region" description="Acidic residues" evidence="2">
    <location>
        <begin position="4784"/>
        <end position="4803"/>
    </location>
</feature>
<feature type="region of interest" description="Disordered" evidence="2">
    <location>
        <begin position="4630"/>
        <end position="4675"/>
    </location>
</feature>
<feature type="coiled-coil region" evidence="1">
    <location>
        <begin position="5116"/>
        <end position="5169"/>
    </location>
</feature>
<reference evidence="3 4" key="1">
    <citation type="journal article" date="2015" name="Genome Biol. Evol.">
        <title>Comparative Genomics of a Bacterivorous Green Alga Reveals Evolutionary Causalities and Consequences of Phago-Mixotrophic Mode of Nutrition.</title>
        <authorList>
            <person name="Burns J.A."/>
            <person name="Paasch A."/>
            <person name="Narechania A."/>
            <person name="Kim E."/>
        </authorList>
    </citation>
    <scope>NUCLEOTIDE SEQUENCE [LARGE SCALE GENOMIC DNA]</scope>
    <source>
        <strain evidence="3 4">PLY_AMNH</strain>
    </source>
</reference>
<feature type="region of interest" description="Disordered" evidence="2">
    <location>
        <begin position="681"/>
        <end position="700"/>
    </location>
</feature>
<feature type="compositionally biased region" description="Basic and acidic residues" evidence="2">
    <location>
        <begin position="4061"/>
        <end position="4080"/>
    </location>
</feature>
<feature type="coiled-coil region" evidence="1">
    <location>
        <begin position="1629"/>
        <end position="1663"/>
    </location>
</feature>
<feature type="region of interest" description="Disordered" evidence="2">
    <location>
        <begin position="516"/>
        <end position="553"/>
    </location>
</feature>
<feature type="coiled-coil region" evidence="1">
    <location>
        <begin position="1702"/>
        <end position="1764"/>
    </location>
</feature>
<feature type="coiled-coil region" evidence="1">
    <location>
        <begin position="5891"/>
        <end position="5951"/>
    </location>
</feature>
<feature type="coiled-coil region" evidence="1">
    <location>
        <begin position="5222"/>
        <end position="5249"/>
    </location>
</feature>
<feature type="compositionally biased region" description="Polar residues" evidence="2">
    <location>
        <begin position="3219"/>
        <end position="3231"/>
    </location>
</feature>
<feature type="compositionally biased region" description="Low complexity" evidence="2">
    <location>
        <begin position="5611"/>
        <end position="5629"/>
    </location>
</feature>
<feature type="compositionally biased region" description="Polar residues" evidence="2">
    <location>
        <begin position="4529"/>
        <end position="4543"/>
    </location>
</feature>
<feature type="region of interest" description="Disordered" evidence="2">
    <location>
        <begin position="3112"/>
        <end position="3138"/>
    </location>
</feature>
<feature type="region of interest" description="Disordered" evidence="2">
    <location>
        <begin position="153"/>
        <end position="177"/>
    </location>
</feature>
<feature type="region of interest" description="Disordered" evidence="2">
    <location>
        <begin position="1095"/>
        <end position="1120"/>
    </location>
</feature>
<feature type="compositionally biased region" description="Basic and acidic residues" evidence="2">
    <location>
        <begin position="4807"/>
        <end position="4818"/>
    </location>
</feature>
<feature type="coiled-coil region" evidence="1">
    <location>
        <begin position="4832"/>
        <end position="4894"/>
    </location>
</feature>
<feature type="compositionally biased region" description="Basic and acidic residues" evidence="2">
    <location>
        <begin position="153"/>
        <end position="166"/>
    </location>
</feature>
<feature type="compositionally biased region" description="Low complexity" evidence="2">
    <location>
        <begin position="973"/>
        <end position="987"/>
    </location>
</feature>
<feature type="region of interest" description="Disordered" evidence="2">
    <location>
        <begin position="4784"/>
        <end position="4825"/>
    </location>
</feature>
<name>A0AAE0BLH1_9CHLO</name>
<feature type="region of interest" description="Disordered" evidence="2">
    <location>
        <begin position="443"/>
        <end position="467"/>
    </location>
</feature>
<dbReference type="Proteomes" id="UP001190700">
    <property type="component" value="Unassembled WGS sequence"/>
</dbReference>
<feature type="compositionally biased region" description="Low complexity" evidence="2">
    <location>
        <begin position="3829"/>
        <end position="3839"/>
    </location>
</feature>
<feature type="compositionally biased region" description="Polar residues" evidence="2">
    <location>
        <begin position="5677"/>
        <end position="5688"/>
    </location>
</feature>
<proteinExistence type="predicted"/>
<feature type="region of interest" description="Disordered" evidence="2">
    <location>
        <begin position="6842"/>
        <end position="6900"/>
    </location>
</feature>
<feature type="compositionally biased region" description="Basic and acidic residues" evidence="2">
    <location>
        <begin position="3117"/>
        <end position="3126"/>
    </location>
</feature>
<feature type="coiled-coil region" evidence="1">
    <location>
        <begin position="3250"/>
        <end position="3277"/>
    </location>
</feature>
<feature type="compositionally biased region" description="Basic and acidic residues" evidence="2">
    <location>
        <begin position="2966"/>
        <end position="2977"/>
    </location>
</feature>
<accession>A0AAE0BLH1</accession>
<feature type="region of interest" description="Disordered" evidence="2">
    <location>
        <begin position="2956"/>
        <end position="2977"/>
    </location>
</feature>
<feature type="region of interest" description="Disordered" evidence="2">
    <location>
        <begin position="3828"/>
        <end position="3851"/>
    </location>
</feature>
<comment type="caution">
    <text evidence="3">The sequence shown here is derived from an EMBL/GenBank/DDBJ whole genome shotgun (WGS) entry which is preliminary data.</text>
</comment>
<feature type="coiled-coil region" evidence="1">
    <location>
        <begin position="4676"/>
        <end position="4717"/>
    </location>
</feature>
<feature type="region of interest" description="Disordered" evidence="2">
    <location>
        <begin position="6733"/>
        <end position="6778"/>
    </location>
</feature>
<protein>
    <submittedName>
        <fullName evidence="3">Uncharacterized protein</fullName>
    </submittedName>
</protein>
<feature type="region of interest" description="Disordered" evidence="2">
    <location>
        <begin position="4348"/>
        <end position="4488"/>
    </location>
</feature>
<feature type="region of interest" description="Disordered" evidence="2">
    <location>
        <begin position="5673"/>
        <end position="5696"/>
    </location>
</feature>
<dbReference type="PANTHER" id="PTHR23159">
    <property type="entry name" value="CENTROSOMAL PROTEIN 2"/>
    <property type="match status" value="1"/>
</dbReference>
<feature type="coiled-coil region" evidence="1">
    <location>
        <begin position="3740"/>
        <end position="3795"/>
    </location>
</feature>
<feature type="region of interest" description="Disordered" evidence="2">
    <location>
        <begin position="4206"/>
        <end position="4288"/>
    </location>
</feature>
<gene>
    <name evidence="3" type="ORF">CYMTET_52116</name>
</gene>
<dbReference type="EMBL" id="LGRX02034424">
    <property type="protein sequence ID" value="KAK3237837.1"/>
    <property type="molecule type" value="Genomic_DNA"/>
</dbReference>
<feature type="region of interest" description="Disordered" evidence="2">
    <location>
        <begin position="4061"/>
        <end position="4083"/>
    </location>
</feature>
<feature type="region of interest" description="Disordered" evidence="2">
    <location>
        <begin position="4735"/>
        <end position="4767"/>
    </location>
</feature>
<feature type="coiled-coil region" evidence="1">
    <location>
        <begin position="4102"/>
        <end position="4136"/>
    </location>
</feature>
<evidence type="ECO:0000313" key="3">
    <source>
        <dbReference type="EMBL" id="KAK3237837.1"/>
    </source>
</evidence>
<feature type="region of interest" description="Disordered" evidence="2">
    <location>
        <begin position="964"/>
        <end position="1019"/>
    </location>
</feature>
<feature type="compositionally biased region" description="Low complexity" evidence="2">
    <location>
        <begin position="4735"/>
        <end position="4748"/>
    </location>
</feature>
<feature type="region of interest" description="Disordered" evidence="2">
    <location>
        <begin position="3866"/>
        <end position="3891"/>
    </location>
</feature>
<feature type="region of interest" description="Disordered" evidence="2">
    <location>
        <begin position="5013"/>
        <end position="5036"/>
    </location>
</feature>
<feature type="region of interest" description="Disordered" evidence="2">
    <location>
        <begin position="4525"/>
        <end position="4576"/>
    </location>
</feature>
<feature type="region of interest" description="Disordered" evidence="2">
    <location>
        <begin position="4153"/>
        <end position="4192"/>
    </location>
</feature>
<sequence length="6934" mass="749325">MEVAMSKEDEKVYQSGRQLLERQLEEAQGELEEVRARADSLEGASEAQLAEATSRAGAVQQQVEALQAHAEGSGAVESMLQKELQEKDGELREVQGRLAEAEAQAREAQEELQAGREVAEQFADAMQKGVLAELESAREREETLLGELEALKEAQSKVESPAREGGDSTVRSAEYESLQNQLEEAQIELEQARAKEEALVKEAELEEVRAKEEALAKEVETLKEDEKVYQSGRQVLERQLEEAQGELEEMHSRVQTMPSPLPKGDQAHSGLDQEVVLMSPEAGGSVEQLDAPGTAERTKSQVLALTQQVHELEADAVIMWQGRELLEKKLLAAEERNEELEARVEGLHEGAVPAGAADAQELETQAKVAALEDKVATLKEDEKMYQSGRQLLEQQLEEAQGEIEEMQGKALALEQEISTLKEDESENRFGKTLLEKQLQEARTELEQAHAKESALEEEVEGLKKEDGAALQSEQALLEKQLEEAGAKAKALAEEVEALKDDVKVYQSGKMMLAKQLEEAQDELEQARAKEQAVDGEAGPASSLGDERAPQQAAEVLETQLQEVRAELEQAQGKCTALEEEMSLLRKDAAGQSAELELLEAQLAEAQQQRDSSEALLAERGALEMQQAQQRVQPPSSGPSPEGAPVQGGTVLSLGAVGQPPGMAASPGPADEDLTDLVVVHSTEGEAGQGSEFAGGSEVEAETDLRVQELESEVQQEQRREAELEEQLLAMRQREQAEEEVAGKAESELQALAAEIEELETELMIAQEVAAEEEGMESDDEEHPRVAEMQSQLEAHEERAASLQVPRLPARLSPERCRRTVHAGMQMGARSSRAGASCQRQVEEVELHGVRGSIHSLGDELARAQAKLHELRASRASRLGSHRPAASLAEQEAAEEDAWANARRGRDVFPRCYAGANSGMATAAAAGTMASPMAPMSGFKVLANAMFEGEGEGDEVQMRGNSAFEERDRDDISSDSGLSLESDASVSSPAPPPATAACSAHVEDDMSDAGDASSEAVEAAPARETLDLKAQLVASEAHVKQLEAELHQLTTRLAATSLEAEADSDVPSDSAPPQHIPFVLSPCSTDTSSLMASFTQQQRGAVDVQSPGSVESRPPPRQPTQFTRAYSNAAFEGLEVQVEETPAAGFTSEDPSEAHDELELQPVLTRGAIYDNAAFTGDEEGELEVASPVPVDAPGMHTPGAGVPPAPVGLAPSREGGAQETAVGSLEDLRRHLLDGNVPHGLQSASAHTVTHIPTPVQVQRVHSLEEEVLALQREQSARQDAVNAALAQQGQAQAELEEVWMREAALREEVDAHQEAREAQARALQEAQAQLGDARGEVLAAHEQVRCLEKENAGLEAEREQAMTEAQGQQQSAVQEMQQAQEMQAQAEAKASALETGLQETQAQLELADSEAQGARRELDEMRKVQEELEVTGAKVVRLEEEVQSLREEREALTAVAASAREVSGLSRIPTATQASKVRELEQVQASQDQVVAEMEEARVKTTALEQEVEALKEDEKSGRQLLERQLEEAQGELEEALAKEEALKKEVEALKEDEKVYQSGRQLLERQLEEAQGELEEVRARADSLEGASEAQLAEATFRAGAVQQQVEALQAHAEGSGAVESMLQKELQEKDGELREVQGRLAEAEAQAREAQEELQGLGGVHQELQTMQARGQAVEGQAKEIAELHDVLEPTQRKAQAMEQLVLAELEQTQAKALALEQEVEALKEDQKVHQAGRQLLERQLEEAQGELEEVQKALLEKDAALTAASLPSDGSHLSAAAGRAEAVPEMNVQEDAAAGGADSTLDLQHEELLADFEEVKQVYADLELEVPPAAVAAAAPEPAAPELVQMSLEEHGRRMAALAEEKAALAEEMATLAEEKAALAEEMHVTTSRMVQAEEEGVPDAARVFPVFQGSGEKEPTAEEEVLGLPELVAKLYQSQAREQALTEAVQALKEAERERIHAYTSEREELEQQLEAARAKLELAHDKEQSLAQALEAMKQDEKANLSGREMLERQLQQTQTELEASKANASVLEDMTNALKEDLATKKAGLELVEKNLEEAMLEKDGALAAASASAADAQKLLEAQAALEQAEAKEMLLTEAVAALKEGDNERIHAYTSEREELEQQLEAARAKLEQAEAKEAALETEVAALKEDLATKKAGLELMEKNLEEAMLEKDGALAAASASAADAQKLLEAQAALEQAEAKEAALETEVAALKEDLATKKADAQKLLEAQAALEQAEAKEMLLTEAVAGWRVTMSASMRTHLSEELEQQLEAARAKLEQAEAKEAALETEVAALKEDLATKKAGLELMEENLEEAMLEKDGALAAASASAADAQKLLEAQAALEQAEAKEMLLTEAVAALKEGDNERIHAYTSEREELEQQLEAARAKLEQAEAKEAALETEVAALKEDLATKKAGLELVEKNLEEAMLEKDGALAAASASAADAQKLLEAQAALEQAEAKEMLLTEAVAALKEGDNERIHAYTSEREQLEKEVAALKEDEKVHQSGRQLLEQQLEEAQSELEQSRDEAKVLEQEVEVLKKDAEVNRSGHEAAEKKLQEVLQQEAASAAASVGSIAPSPAAAPADSTAGARGTDCNNEVEEDAAAGGADSTLDLQHEELLADFEEVKQVYADLELEVPPAAVAAAAPEPAAPELVQMSLEEHGRRMAALAEEKAALAEEKAALAEEKAALAEEKAAVAEGPQGGETGALGVETVDLASFNAVETLLQSPSARGHNGMRVGSPGRRVEPSQSHAELMAQLDVAHLRVQELEVELEVLKKDEYMYHHGRELLDKQLAATYRQQNMVITLEEDKVALSKQVQVLKEELADQAVNPGSRREKMELEAAESRVRALELELEGLKEDKIGARHTIDALNQEMQEAQKRLTDRQAAMEEAKELRAQLQDALPRAEAMEVEVRRMEAELREAESVAQPVKQENQLLALALQEAHGRNEELETSVTQLKEEKEATHAGRELLETQLRETLTELEEAKAKSEAQEKQVESLKEDEKAHRSGCQVLEGQLEQAQAELEKAWAKEAALDEQLRALREDPKVHDAEQKPTWQREEVQEVRTRRYSVGTEVQAHAATGAVEATAEVVQVQRVQRVQRTPSQAVEVDKLDESRASPEAGRPVASDPAALGHVGAFLERLVARISGDAAEQAARATELETALDKLRLLEQAKSEELNELEAELLIAQEVEEEMEMESVQSGDPEQYHEQATQGIQAQLQAAQEAGSRLQQQRQGLWSELEGAKQAEQRLQEEVTQAQLALERAQQALEGDQTDSPVDMAPALLAAAPVAPHVHTGDGDANVDVVEQQQQVVDLQMKLEKAEACAEKLEVEVAELRQDKSQQGALEAAEARVQAQLAEATSRAGAVQQQVEALQAHAEGSGAVESMLQKELEEKDGELREVQGRLAEADAQAREAQEELQAGREVAEQFADAMQKGVLAELESARAREETLMGEVEALKEAQSKVESPAREGGDSTVRSAEYESLQNQLEQGQAKEEALAKEVEALKEDENVYQSGRQLLERQLEEAQGELEEARVKEEFLEKEVEALKEDEKVHQAGRQLLERQLEEAQGELEEVQKALLEKDADLTAASLPSDGSHLSAAAGRAEAVPEMNVQEDAAAGGADSTLDLQHEELLADFEEVKQVYADLELEVPPAAVAAAAPEPAAPELVQMSLEEHGRRMVALAEEKAALAGEKAALAEAQQAVSDTPRTAPGAGDALQHTVKFLAQHVRRLRDHIEAEEARMTEVQDALRELSNLEQAKGEELDELQAELMIVQEVAEEMEAVAEEGGEPAQEAAQQQRQVVSGVVAHLQAAQEAGSRLQQQRQSLESELEDGEQAEQRLQEELAQAQLALEMAQGSRAAGGDGRGSPARPSVPAITIPRPAAMDAARNEEDPARLFDPVVVDQQELQGQLAELREEVEELRGVQEALEEARLRADHMEKTVAEQQEYTSFLELQVENLKFDAAPSGEPMGTIDPPLAVILPGSPTHSGPREGSAQAQAQAQLEELQESLRTLQQEEEQLARAIRSAEEALESTQMEIGDIELQLAHEEAEDPAERAAAEPGLERAGSEEMVETDLEETREASAALRVALTSAETRAQGLDGELEDLREQEELLRMRRQLLEGEMAGVRCDIDEMGGGCSGLREAPRFEHPTESSAGAPEHATSPRRSPPRSPRQRDSEDVLRKMVRELQAERDSLAGELQQVVRDPPAERPGWPPRAPGPAVTGAAEEDDDQDDAPSVGSPIRGAPAMHCRVDDDDDDDVMQKEGESPGLPLSVAAHHMGGAGVYMEEEEEEEEGRNFCGDEEDAMDEVWGHNLEEDEDDSSSVIMFFQGGQVRTLDHLGDDDDDDDDDMNPCADDDDDDDEGIDIRGGTNPSFAMEAMRSGLPRLDVSGEEPDVSGSGNPRQPRRARSSGDGGMRSSMASISSLKALAAQQPPEEEAAAEQPHRPTSRRGRPGESSSRGDREAREVPAMTSDVEELQQLVARLKVELEERQEAHTDDLYSMDLMEQELQEARDALQQQRSGHSLTSPASDCSMRGSDDVWLDGAADSASPTEMRMTSDSHRAAGMELRRLKRKLAEAETQKAAMTIRLDAVDSERGGLRAKLAKLQEWGSSSALSTLTKARQSAAGPLMPRPPPSSGAGGGVAASGTGSDGASRGGSTAAQVETLRAEVERIQSELATMTWRAEEAEAQVEQLYMTEEALQERVELLQQCVHDLEAPAAAAAEAGSAEGASHSHASGDDNPAGQGGPSVAATTASSSGFLQLGVLEDDLDDGVNLCDDEESGEGGDEDGWMTAREHLPGEHPSEAESAQTPQEGAGAILGVKAELAAVLQRMDELEAELLCAEELYGEDSEEEAELLAELEAVKATAEKLTAEVARLEQEQVAVGSTAEVAKAEEETEEADEAGRSEEGAADCAALPGGASVDDHTAPTEAGSPADEARVAELREELRLETEMRENLSAQVELLQGEVETLQTGAQQLQQRLLVAQSELAIAEEELEVAQAGGGGQTEQEERAKEEEQAQQQQLAERMVAEAKLALQRALAVEQERDALEEELQRVRAKLQDQQQAALLAAEVSTGAAHNPAVESSLALQRRQAQSMRTTVADELQALQGATREEVAELEADLPTAVPEELSMELSRAQGEVQVAEEELEAMCSKQEVGNELRARLAERLHAALEEASGSSPPGRVPATEREEETELEMMRAAGERRCLEAAEHAQELEAQLTSTREEAVREDTQREAQQRVVAVAWRRQAVAQARIQAVAALGDSESGETGEARRGGFRVHAAATELMCDRLQDVTAYLEQVELELGAERVEAAGDDEALSAVSVAIMVGAADEGAGRRSEADEAQRCALVVALRELHARLEAEGADAAGERANARADAPSASGALEKQVQVAEEKRLAVEAELEEAMAQERANEAQQGEVRRLQRELPAAQMRAQELAAGVTELRQAELANTRRQEAVHEELEALQGAEEGTMEMKRCEELEEELGDLVAMAEEHEVMRVAAEEGLQAVVDEMQGAMAALAEAREVSQQQGAREARVAALSGELAAASATMRQLETEQAAGSMGHVKALVERTLQWMEGSTNHEPLSVEHAVKPAASQGASAEDAEEQAAAAAQLAEARRTVEELQDRVQTLQQEADAARCARDTARTELTVATGEAEGTWSVTGAPTSRSPTAYGREGGAEGASAWRADVPMGSDAEEELKRVQAVVQQLTLARIRGQRMQQAAAVRECISRAERLQLRCASQAVDRLRRDGSNDEARAEECAEELRAAEEEVQVLTESLKEAERVAAEAAAYAHVGEVEQLQLAKAQAELLQLRAQTRAAETGPPSPEPVGPARSAEQQAEEARLEALMGELDDAGSMAETAAEAAGKAELAQAEAQREMAAKTDELAELEREVLLAEEMEELDEAAEMQAKAEEAQAELERLEGQERVATQGACEARVACVDALHELQEAKRELWDTLAASTMQDVDTGATAERGDESSPGRSGAPVLAATSHTDVEQSRESQEGVLRVVNETHADVAACETDPSEQVSMDQAEVMKLKAEAAGQTAVIAELELEVARAEIHRLTDEVALFAGQAEARADMAEQLEAAQVEVQRLTGQAEARADMAEQLEAAQAEVQRLTGQAEARADMAEQLEAAQVVQRLTGQAEAHADMAEQLEAAQAEVQRLTGQAQAHADMAEHLEAAQAEVQRLTVVVMQSPRQQEAHARVKELAAQAKTAEQRQEEANLALQEAGEAVESARQTRDHLREELAAVGQELEELEDEVLMAEEMGDLDEAEAAQSKAEQRRVKLHDLEKRAEVAVEQETAAQATCADRSREAQVAEEEMQAAQEALEAAARVDVTLVSSLSPTREAGELVATAVEQAEHEGKVKPALARSRAASMQLVESLQKTPGGQLSEERIVEVIEQLQALQSESQQHQQARRHLEKELQEVHSELEEYQQALQELRHDGISFEQSKLLARIEELEQQLRVAREQGGAISAGTGDLAAVRVQVAEVEAELSESRTQHATAVVAAQRQAEQYAKEFECHLERERELSAGQAELRHEVSEARRQQYQQHSLQMPLELLTLAQQHAASALSQGGTGAAAGAAAEGSSDLVLGGELSSTPVPGELALELCNSAKELLEAAQTGEREQQGEALRAESMRCELDSALALLAAAHLEESSEEGVGKLYASSQRKHLQLLRAAQEMRLAFAQWSGHPLDASAPMAPLAAMPFTSDDARAAGSPEQPAKTDAEGVEQQPPKVKLQPVAAGASVEGSPRRDEMGFFRSASAAISSILGDDDDVEEHRLSRQNNQNLVEAGSSDLSELGGMHDLLRGVEDVSLLQLNSPRDGSHQGLADGSWLQGSNHGEAETMQSAPPEAIHTLSPPNSVLSPRGLMSPRILPGGGDETLFGSLLQGSETLDDNDLDDELLGLWPTA</sequence>
<feature type="coiled-coil region" evidence="1">
    <location>
        <begin position="3916"/>
        <end position="3960"/>
    </location>
</feature>
<feature type="region of interest" description="Disordered" evidence="2">
    <location>
        <begin position="3203"/>
        <end position="3234"/>
    </location>
</feature>
<organism evidence="3 4">
    <name type="scientific">Cymbomonas tetramitiformis</name>
    <dbReference type="NCBI Taxonomy" id="36881"/>
    <lineage>
        <taxon>Eukaryota</taxon>
        <taxon>Viridiplantae</taxon>
        <taxon>Chlorophyta</taxon>
        <taxon>Pyramimonadophyceae</taxon>
        <taxon>Pyramimonadales</taxon>
        <taxon>Pyramimonadaceae</taxon>
        <taxon>Cymbomonas</taxon>
    </lineage>
</organism>
<feature type="region of interest" description="Disordered" evidence="2">
    <location>
        <begin position="4899"/>
        <end position="4951"/>
    </location>
</feature>
<evidence type="ECO:0000256" key="1">
    <source>
        <dbReference type="SAM" id="Coils"/>
    </source>
</evidence>
<feature type="coiled-coil region" evidence="1">
    <location>
        <begin position="2759"/>
        <end position="2786"/>
    </location>
</feature>
<feature type="coiled-coil region" evidence="1">
    <location>
        <begin position="3314"/>
        <end position="3596"/>
    </location>
</feature>
<keyword evidence="4" id="KW-1185">Reference proteome</keyword>
<keyword evidence="1" id="KW-0175">Coiled coil</keyword>
<feature type="compositionally biased region" description="Basic and acidic residues" evidence="2">
    <location>
        <begin position="6013"/>
        <end position="6022"/>
    </location>
</feature>
<feature type="coiled-coil region" evidence="1">
    <location>
        <begin position="1031"/>
        <end position="1058"/>
    </location>
</feature>
<feature type="compositionally biased region" description="Acidic residues" evidence="2">
    <location>
        <begin position="4353"/>
        <end position="4376"/>
    </location>
</feature>
<feature type="coiled-coil region" evidence="1">
    <location>
        <begin position="1809"/>
        <end position="1900"/>
    </location>
</feature>
<evidence type="ECO:0000256" key="2">
    <source>
        <dbReference type="SAM" id="MobiDB-lite"/>
    </source>
</evidence>
<feature type="region of interest" description="Disordered" evidence="2">
    <location>
        <begin position="245"/>
        <end position="268"/>
    </location>
</feature>
<feature type="coiled-coil region" evidence="1">
    <location>
        <begin position="2623"/>
        <end position="2703"/>
    </location>
</feature>
<feature type="region of interest" description="Disordered" evidence="2">
    <location>
        <begin position="5835"/>
        <end position="5859"/>
    </location>
</feature>
<feature type="region of interest" description="Disordered" evidence="2">
    <location>
        <begin position="2992"/>
        <end position="3011"/>
    </location>
</feature>
<feature type="coiled-coil region" evidence="1">
    <location>
        <begin position="1939"/>
        <end position="2549"/>
    </location>
</feature>
<dbReference type="PANTHER" id="PTHR23159:SF31">
    <property type="entry name" value="CENTROSOME-ASSOCIATED PROTEIN CEP250 ISOFORM X1"/>
    <property type="match status" value="1"/>
</dbReference>
<feature type="coiled-coil region" evidence="1">
    <location>
        <begin position="6054"/>
        <end position="6195"/>
    </location>
</feature>
<feature type="region of interest" description="Disordered" evidence="2">
    <location>
        <begin position="5610"/>
        <end position="5629"/>
    </location>
</feature>
<feature type="region of interest" description="Disordered" evidence="2">
    <location>
        <begin position="2579"/>
        <end position="2601"/>
    </location>
</feature>